<reference evidence="2 3" key="1">
    <citation type="submission" date="2018-01" db="EMBL/GenBank/DDBJ databases">
        <title>Cryobacterium sp. nov., from glaciers in China.</title>
        <authorList>
            <person name="Liu Q."/>
            <person name="Xin Y.-H."/>
        </authorList>
    </citation>
    <scope>NUCLEOTIDE SEQUENCE [LARGE SCALE GENOMIC DNA]</scope>
    <source>
        <strain evidence="2 3">TMB1-8</strain>
    </source>
</reference>
<accession>A0A2S3ZPM1</accession>
<comment type="caution">
    <text evidence="2">The sequence shown here is derived from an EMBL/GenBank/DDBJ whole genome shotgun (WGS) entry which is preliminary data.</text>
</comment>
<dbReference type="RefSeq" id="WP_103430106.1">
    <property type="nucleotide sequence ID" value="NZ_PPXF01000014.1"/>
</dbReference>
<evidence type="ECO:0000313" key="2">
    <source>
        <dbReference type="EMBL" id="POH70820.1"/>
    </source>
</evidence>
<dbReference type="EMBL" id="PPXF01000014">
    <property type="protein sequence ID" value="POH70820.1"/>
    <property type="molecule type" value="Genomic_DNA"/>
</dbReference>
<feature type="compositionally biased region" description="Basic and acidic residues" evidence="1">
    <location>
        <begin position="71"/>
        <end position="89"/>
    </location>
</feature>
<feature type="region of interest" description="Disordered" evidence="1">
    <location>
        <begin position="69"/>
        <end position="93"/>
    </location>
</feature>
<organism evidence="2 3">
    <name type="scientific">Cryobacterium zongtaii</name>
    <dbReference type="NCBI Taxonomy" id="1259217"/>
    <lineage>
        <taxon>Bacteria</taxon>
        <taxon>Bacillati</taxon>
        <taxon>Actinomycetota</taxon>
        <taxon>Actinomycetes</taxon>
        <taxon>Micrococcales</taxon>
        <taxon>Microbacteriaceae</taxon>
        <taxon>Cryobacterium</taxon>
    </lineage>
</organism>
<name>A0A2S3ZPM1_9MICO</name>
<gene>
    <name evidence="2" type="ORF">C3B59_03905</name>
</gene>
<dbReference type="Proteomes" id="UP000237104">
    <property type="component" value="Unassembled WGS sequence"/>
</dbReference>
<evidence type="ECO:0000256" key="1">
    <source>
        <dbReference type="SAM" id="MobiDB-lite"/>
    </source>
</evidence>
<dbReference type="AlphaFoldDB" id="A0A2S3ZPM1"/>
<protein>
    <submittedName>
        <fullName evidence="2">Uncharacterized protein</fullName>
    </submittedName>
</protein>
<dbReference type="OrthoDB" id="5124743at2"/>
<sequence>MQDADGYWGSTEGGYEIALLDLDTAKFEIEVPGAWSMPVIQSLTVMDYVPPDFPRWDLSRFTDPCGLRIFGPHDEPPSRRADRRERDSARPVPRVRYRQFDIRNTAREGDQR</sequence>
<evidence type="ECO:0000313" key="3">
    <source>
        <dbReference type="Proteomes" id="UP000237104"/>
    </source>
</evidence>
<proteinExistence type="predicted"/>